<dbReference type="InterPro" id="IPR013830">
    <property type="entry name" value="SGNH_hydro"/>
</dbReference>
<gene>
    <name evidence="3" type="ORF">F5984_20465</name>
</gene>
<evidence type="ECO:0000313" key="3">
    <source>
        <dbReference type="EMBL" id="KAB7728122.1"/>
    </source>
</evidence>
<proteinExistence type="predicted"/>
<dbReference type="Pfam" id="PF13472">
    <property type="entry name" value="Lipase_GDSL_2"/>
    <property type="match status" value="1"/>
</dbReference>
<keyword evidence="1" id="KW-0732">Signal</keyword>
<dbReference type="Gene3D" id="3.40.50.1110">
    <property type="entry name" value="SGNH hydrolase"/>
    <property type="match status" value="1"/>
</dbReference>
<dbReference type="GO" id="GO:0004622">
    <property type="term" value="F:phosphatidylcholine lysophospholipase activity"/>
    <property type="evidence" value="ECO:0007669"/>
    <property type="project" value="TreeGrafter"/>
</dbReference>
<dbReference type="Proteomes" id="UP000488299">
    <property type="component" value="Unassembled WGS sequence"/>
</dbReference>
<accession>A0A7J5TVE6</accession>
<dbReference type="PANTHER" id="PTHR30383:SF5">
    <property type="entry name" value="SGNH HYDROLASE-TYPE ESTERASE DOMAIN-CONTAINING PROTEIN"/>
    <property type="match status" value="1"/>
</dbReference>
<comment type="caution">
    <text evidence="3">The sequence shown here is derived from an EMBL/GenBank/DDBJ whole genome shotgun (WGS) entry which is preliminary data.</text>
</comment>
<reference evidence="3 4" key="1">
    <citation type="submission" date="2019-10" db="EMBL/GenBank/DDBJ databases">
        <title>Rudanella paleaurantiibacter sp. nov., isolated from sludge.</title>
        <authorList>
            <person name="Xu S.Q."/>
        </authorList>
    </citation>
    <scope>NUCLEOTIDE SEQUENCE [LARGE SCALE GENOMIC DNA]</scope>
    <source>
        <strain evidence="3 4">HX-22-17</strain>
    </source>
</reference>
<name>A0A7J5TVE6_9BACT</name>
<evidence type="ECO:0000256" key="1">
    <source>
        <dbReference type="SAM" id="SignalP"/>
    </source>
</evidence>
<evidence type="ECO:0000259" key="2">
    <source>
        <dbReference type="Pfam" id="PF13472"/>
    </source>
</evidence>
<dbReference type="SUPFAM" id="SSF52266">
    <property type="entry name" value="SGNH hydrolase"/>
    <property type="match status" value="1"/>
</dbReference>
<dbReference type="EMBL" id="WELI01000009">
    <property type="protein sequence ID" value="KAB7728122.1"/>
    <property type="molecule type" value="Genomic_DNA"/>
</dbReference>
<keyword evidence="4" id="KW-1185">Reference proteome</keyword>
<dbReference type="InterPro" id="IPR036514">
    <property type="entry name" value="SGNH_hydro_sf"/>
</dbReference>
<sequence length="356" mass="38716">MKKLMIMLLCLLSTAISFGQSYYLNERDRAVAEGMPMFDVYLTLSGSLTAVQSKGIAPQPGTSWYLDSYTMSSNVAAGLVTQFVNSSITPPLSATPTVPPYDQAEFGQYGGSVSKDVGRLLIGQTGINFSNKRPITDATFQGTLTVSGTRVSADFNKPAERIILKLGDSISEGAALTLAEQEYDFQLRDSLQKYTLRSWRIINKAKGSYTSSNLEGLRAQQNLFFPRVDVVLYAVGTNDASATTYDANLAAMLRFLTFQYPRAVIVICTPTVRQAPQETINAAIRTAAAARVAALNNPRIVVANWGALWTQAQMSTYMNADNVHPAPAGHLLMGAQAWNLFLANNSRLLKLVTSGR</sequence>
<dbReference type="CDD" id="cd00229">
    <property type="entry name" value="SGNH_hydrolase"/>
    <property type="match status" value="1"/>
</dbReference>
<feature type="chain" id="PRO_5029595576" description="SGNH hydrolase-type esterase domain-containing protein" evidence="1">
    <location>
        <begin position="20"/>
        <end position="356"/>
    </location>
</feature>
<dbReference type="RefSeq" id="WP_152126068.1">
    <property type="nucleotide sequence ID" value="NZ_WELI01000009.1"/>
</dbReference>
<evidence type="ECO:0000313" key="4">
    <source>
        <dbReference type="Proteomes" id="UP000488299"/>
    </source>
</evidence>
<feature type="domain" description="SGNH hydrolase-type esterase" evidence="2">
    <location>
        <begin position="166"/>
        <end position="330"/>
    </location>
</feature>
<dbReference type="PANTHER" id="PTHR30383">
    <property type="entry name" value="THIOESTERASE 1/PROTEASE 1/LYSOPHOSPHOLIPASE L1"/>
    <property type="match status" value="1"/>
</dbReference>
<dbReference type="InterPro" id="IPR051532">
    <property type="entry name" value="Ester_Hydrolysis_Enzymes"/>
</dbReference>
<protein>
    <recommendedName>
        <fullName evidence="2">SGNH hydrolase-type esterase domain-containing protein</fullName>
    </recommendedName>
</protein>
<feature type="signal peptide" evidence="1">
    <location>
        <begin position="1"/>
        <end position="19"/>
    </location>
</feature>
<dbReference type="AlphaFoldDB" id="A0A7J5TVE6"/>
<organism evidence="3 4">
    <name type="scientific">Rudanella paleaurantiibacter</name>
    <dbReference type="NCBI Taxonomy" id="2614655"/>
    <lineage>
        <taxon>Bacteria</taxon>
        <taxon>Pseudomonadati</taxon>
        <taxon>Bacteroidota</taxon>
        <taxon>Cytophagia</taxon>
        <taxon>Cytophagales</taxon>
        <taxon>Cytophagaceae</taxon>
        <taxon>Rudanella</taxon>
    </lineage>
</organism>